<reference evidence="7 8" key="1">
    <citation type="submission" date="2019-03" db="EMBL/GenBank/DDBJ databases">
        <title>Deep-cultivation of Planctomycetes and their phenomic and genomic characterization uncovers novel biology.</title>
        <authorList>
            <person name="Wiegand S."/>
            <person name="Jogler M."/>
            <person name="Boedeker C."/>
            <person name="Pinto D."/>
            <person name="Vollmers J."/>
            <person name="Rivas-Marin E."/>
            <person name="Kohn T."/>
            <person name="Peeters S.H."/>
            <person name="Heuer A."/>
            <person name="Rast P."/>
            <person name="Oberbeckmann S."/>
            <person name="Bunk B."/>
            <person name="Jeske O."/>
            <person name="Meyerdierks A."/>
            <person name="Storesund J.E."/>
            <person name="Kallscheuer N."/>
            <person name="Luecker S."/>
            <person name="Lage O.M."/>
            <person name="Pohl T."/>
            <person name="Merkel B.J."/>
            <person name="Hornburger P."/>
            <person name="Mueller R.-W."/>
            <person name="Bruemmer F."/>
            <person name="Labrenz M."/>
            <person name="Spormann A.M."/>
            <person name="Op den Camp H."/>
            <person name="Overmann J."/>
            <person name="Amann R."/>
            <person name="Jetten M.S.M."/>
            <person name="Mascher T."/>
            <person name="Medema M.H."/>
            <person name="Devos D.P."/>
            <person name="Kaster A.-K."/>
            <person name="Ovreas L."/>
            <person name="Rohde M."/>
            <person name="Galperin M.Y."/>
            <person name="Jogler C."/>
        </authorList>
    </citation>
    <scope>NUCLEOTIDE SEQUENCE [LARGE SCALE GENOMIC DNA]</scope>
    <source>
        <strain evidence="7 8">Enr10</strain>
    </source>
</reference>
<evidence type="ECO:0000256" key="1">
    <source>
        <dbReference type="ARBA" id="ARBA00004651"/>
    </source>
</evidence>
<keyword evidence="5" id="KW-1133">Transmembrane helix</keyword>
<dbReference type="Proteomes" id="UP000315647">
    <property type="component" value="Chromosome"/>
</dbReference>
<evidence type="ECO:0000256" key="4">
    <source>
        <dbReference type="ARBA" id="ARBA00022692"/>
    </source>
</evidence>
<evidence type="ECO:0000256" key="5">
    <source>
        <dbReference type="ARBA" id="ARBA00022989"/>
    </source>
</evidence>
<protein>
    <submittedName>
        <fullName evidence="7">Uncharacterized protein</fullName>
    </submittedName>
</protein>
<gene>
    <name evidence="7" type="ORF">Enr10x_36040</name>
</gene>
<keyword evidence="3" id="KW-1003">Cell membrane</keyword>
<dbReference type="PANTHER" id="PTHR33884">
    <property type="entry name" value="UPF0410 PROTEIN YMGE"/>
    <property type="match status" value="1"/>
</dbReference>
<dbReference type="EMBL" id="CP037421">
    <property type="protein sequence ID" value="QDT28264.1"/>
    <property type="molecule type" value="Genomic_DNA"/>
</dbReference>
<dbReference type="InterPro" id="IPR007341">
    <property type="entry name" value="Transgly_assoc"/>
</dbReference>
<dbReference type="PANTHER" id="PTHR33884:SF3">
    <property type="entry name" value="UPF0410 PROTEIN YMGE"/>
    <property type="match status" value="1"/>
</dbReference>
<evidence type="ECO:0000313" key="8">
    <source>
        <dbReference type="Proteomes" id="UP000315647"/>
    </source>
</evidence>
<dbReference type="RefSeq" id="WP_145110577.1">
    <property type="nucleotide sequence ID" value="NZ_CP036277.1"/>
</dbReference>
<comment type="similarity">
    <text evidence="2">Belongs to the UPF0410 family.</text>
</comment>
<dbReference type="AlphaFoldDB" id="A0A517Q9G5"/>
<evidence type="ECO:0000256" key="3">
    <source>
        <dbReference type="ARBA" id="ARBA00022475"/>
    </source>
</evidence>
<sequence>MFDENMTRILQEAVNEMLVWVGFGTLVGLAAKAIMPGKDPGGAVATMLMGIGGSVVGCGTLMFFWDGARVTPISSIGFLAATGGAFILLFFYRMLAGSFFTEAEDGERWLHRRRRRRRARGLADETY</sequence>
<comment type="subcellular location">
    <subcellularLocation>
        <location evidence="1">Cell membrane</location>
        <topology evidence="1">Multi-pass membrane protein</topology>
    </subcellularLocation>
</comment>
<keyword evidence="6" id="KW-0472">Membrane</keyword>
<evidence type="ECO:0000313" key="7">
    <source>
        <dbReference type="EMBL" id="QDT28264.1"/>
    </source>
</evidence>
<evidence type="ECO:0000256" key="6">
    <source>
        <dbReference type="ARBA" id="ARBA00023136"/>
    </source>
</evidence>
<evidence type="ECO:0000256" key="2">
    <source>
        <dbReference type="ARBA" id="ARBA00011006"/>
    </source>
</evidence>
<keyword evidence="8" id="KW-1185">Reference proteome</keyword>
<accession>A0A518A8S0</accession>
<organism evidence="7 8">
    <name type="scientific">Gimesia panareensis</name>
    <dbReference type="NCBI Taxonomy" id="2527978"/>
    <lineage>
        <taxon>Bacteria</taxon>
        <taxon>Pseudomonadati</taxon>
        <taxon>Planctomycetota</taxon>
        <taxon>Planctomycetia</taxon>
        <taxon>Planctomycetales</taxon>
        <taxon>Planctomycetaceae</taxon>
        <taxon>Gimesia</taxon>
    </lineage>
</organism>
<keyword evidence="4" id="KW-0812">Transmembrane</keyword>
<accession>A0A517Q9G5</accession>
<name>A0A517Q9G5_9PLAN</name>
<dbReference type="GO" id="GO:0005886">
    <property type="term" value="C:plasma membrane"/>
    <property type="evidence" value="ECO:0007669"/>
    <property type="project" value="UniProtKB-SubCell"/>
</dbReference>
<proteinExistence type="inferred from homology"/>